<evidence type="ECO:0000313" key="1">
    <source>
        <dbReference type="EMBL" id="GME91982.1"/>
    </source>
</evidence>
<sequence>MTRDREENITEMSSQAIQQEMQLPNYYPLNHNSRSALRQINVSGKSVEIGGILNDAASPLEQSVYDYINGKITYEHFKLLNGKITLQEFEDFKKQLYNNDPVIERCRQLSKTVHDAKLKQHYFSRAYAKFLGEIEGRRENGLNLDNWEEYTGRDASELPQQPSDLLKDEIDRAMETMKDDAKKSTDDFESKVFVCIHPTEPLPFKLDGEEDDDLEIEGGKINLNCPISGQPMVDPLINVKCKHVYDKSHVKDYLRGLRECPTCGISMQYSDLRPDPLTKKRIIFNNRDLELEEIRKKTIDNNEVDKL</sequence>
<evidence type="ECO:0000313" key="2">
    <source>
        <dbReference type="Proteomes" id="UP001165064"/>
    </source>
</evidence>
<organism evidence="1 2">
    <name type="scientific">Ambrosiozyma monospora</name>
    <name type="common">Yeast</name>
    <name type="synonym">Endomycopsis monosporus</name>
    <dbReference type="NCBI Taxonomy" id="43982"/>
    <lineage>
        <taxon>Eukaryota</taxon>
        <taxon>Fungi</taxon>
        <taxon>Dikarya</taxon>
        <taxon>Ascomycota</taxon>
        <taxon>Saccharomycotina</taxon>
        <taxon>Pichiomycetes</taxon>
        <taxon>Pichiales</taxon>
        <taxon>Pichiaceae</taxon>
        <taxon>Ambrosiozyma</taxon>
    </lineage>
</organism>
<reference evidence="1" key="1">
    <citation type="submission" date="2023-04" db="EMBL/GenBank/DDBJ databases">
        <title>Ambrosiozyma monospora NBRC 10751.</title>
        <authorList>
            <person name="Ichikawa N."/>
            <person name="Sato H."/>
            <person name="Tonouchi N."/>
        </authorList>
    </citation>
    <scope>NUCLEOTIDE SEQUENCE</scope>
    <source>
        <strain evidence="1">NBRC 10751</strain>
    </source>
</reference>
<dbReference type="EMBL" id="BSXS01008259">
    <property type="protein sequence ID" value="GME91982.1"/>
    <property type="molecule type" value="Genomic_DNA"/>
</dbReference>
<gene>
    <name evidence="1" type="ORF">Amon02_000901500</name>
</gene>
<keyword evidence="2" id="KW-1185">Reference proteome</keyword>
<dbReference type="Proteomes" id="UP001165064">
    <property type="component" value="Unassembled WGS sequence"/>
</dbReference>
<name>A0ACB5TNT7_AMBMO</name>
<proteinExistence type="predicted"/>
<accession>A0ACB5TNT7</accession>
<protein>
    <submittedName>
        <fullName evidence="1">Unnamed protein product</fullName>
    </submittedName>
</protein>
<comment type="caution">
    <text evidence="1">The sequence shown here is derived from an EMBL/GenBank/DDBJ whole genome shotgun (WGS) entry which is preliminary data.</text>
</comment>